<feature type="non-terminal residue" evidence="3">
    <location>
        <position position="97"/>
    </location>
</feature>
<name>A0A1X0NG22_9TRYP</name>
<reference evidence="3 4" key="1">
    <citation type="submission" date="2017-03" db="EMBL/GenBank/DDBJ databases">
        <title>An alternative strategy for trypanosome survival in the mammalian bloodstream revealed through genome and transcriptome analysis of the ubiquitous bovine parasite Trypanosoma (Megatrypanum) theileri.</title>
        <authorList>
            <person name="Kelly S."/>
            <person name="Ivens A."/>
            <person name="Mott A."/>
            <person name="O'Neill E."/>
            <person name="Emms D."/>
            <person name="Macleod O."/>
            <person name="Voorheis P."/>
            <person name="Matthews J."/>
            <person name="Matthews K."/>
            <person name="Carrington M."/>
        </authorList>
    </citation>
    <scope>NUCLEOTIDE SEQUENCE [LARGE SCALE GENOMIC DNA]</scope>
    <source>
        <strain evidence="3">Edinburgh</strain>
    </source>
</reference>
<feature type="region of interest" description="Disordered" evidence="1">
    <location>
        <begin position="59"/>
        <end position="97"/>
    </location>
</feature>
<keyword evidence="4" id="KW-1185">Reference proteome</keyword>
<dbReference type="VEuPathDB" id="TriTrypDB:TM35_000681000"/>
<feature type="compositionally biased region" description="Basic and acidic residues" evidence="1">
    <location>
        <begin position="78"/>
        <end position="97"/>
    </location>
</feature>
<feature type="signal peptide" evidence="2">
    <location>
        <begin position="1"/>
        <end position="21"/>
    </location>
</feature>
<dbReference type="EMBL" id="NBCO01000068">
    <property type="protein sequence ID" value="ORC83468.1"/>
    <property type="molecule type" value="Genomic_DNA"/>
</dbReference>
<dbReference type="GeneID" id="39990927"/>
<sequence length="97" mass="10282">MHYVLCVFILSVYTACNVVLAEVGKGGVGGVGGSATSRLVVNFTPTAIIFPSADERAKETHISTTNQLEAQRESSQVLREDHVTHNSHERDGGADGA</sequence>
<dbReference type="Proteomes" id="UP000192257">
    <property type="component" value="Unassembled WGS sequence"/>
</dbReference>
<gene>
    <name evidence="3" type="ORF">TM35_000681000</name>
</gene>
<dbReference type="AlphaFoldDB" id="A0A1X0NG22"/>
<accession>A0A1X0NG22</accession>
<evidence type="ECO:0000256" key="2">
    <source>
        <dbReference type="SAM" id="SignalP"/>
    </source>
</evidence>
<feature type="compositionally biased region" description="Polar residues" evidence="1">
    <location>
        <begin position="62"/>
        <end position="77"/>
    </location>
</feature>
<proteinExistence type="predicted"/>
<dbReference type="RefSeq" id="XP_028877534.1">
    <property type="nucleotide sequence ID" value="XM_029031147.1"/>
</dbReference>
<evidence type="ECO:0000313" key="3">
    <source>
        <dbReference type="EMBL" id="ORC83468.1"/>
    </source>
</evidence>
<organism evidence="3 4">
    <name type="scientific">Trypanosoma theileri</name>
    <dbReference type="NCBI Taxonomy" id="67003"/>
    <lineage>
        <taxon>Eukaryota</taxon>
        <taxon>Discoba</taxon>
        <taxon>Euglenozoa</taxon>
        <taxon>Kinetoplastea</taxon>
        <taxon>Metakinetoplastina</taxon>
        <taxon>Trypanosomatida</taxon>
        <taxon>Trypanosomatidae</taxon>
        <taxon>Trypanosoma</taxon>
    </lineage>
</organism>
<keyword evidence="2" id="KW-0732">Signal</keyword>
<feature type="chain" id="PRO_5012710234" description="Secreted protein" evidence="2">
    <location>
        <begin position="22"/>
        <end position="97"/>
    </location>
</feature>
<evidence type="ECO:0000256" key="1">
    <source>
        <dbReference type="SAM" id="MobiDB-lite"/>
    </source>
</evidence>
<comment type="caution">
    <text evidence="3">The sequence shown here is derived from an EMBL/GenBank/DDBJ whole genome shotgun (WGS) entry which is preliminary data.</text>
</comment>
<evidence type="ECO:0008006" key="5">
    <source>
        <dbReference type="Google" id="ProtNLM"/>
    </source>
</evidence>
<protein>
    <recommendedName>
        <fullName evidence="5">Secreted protein</fullName>
    </recommendedName>
</protein>
<evidence type="ECO:0000313" key="4">
    <source>
        <dbReference type="Proteomes" id="UP000192257"/>
    </source>
</evidence>